<evidence type="ECO:0000313" key="1">
    <source>
        <dbReference type="EMBL" id="KAK7517743.1"/>
    </source>
</evidence>
<comment type="caution">
    <text evidence="1">The sequence shown here is derived from an EMBL/GenBank/DDBJ whole genome shotgun (WGS) entry which is preliminary data.</text>
</comment>
<dbReference type="Proteomes" id="UP001363622">
    <property type="component" value="Unassembled WGS sequence"/>
</dbReference>
<dbReference type="EMBL" id="JBBPHU010000005">
    <property type="protein sequence ID" value="KAK7517743.1"/>
    <property type="molecule type" value="Genomic_DNA"/>
</dbReference>
<gene>
    <name evidence="1" type="ORF">IWZ03DRAFT_179656</name>
</gene>
<sequence length="240" mass="27734">MGRSFDALEKGERPSSVEDARLRNLDDVAGIFITSTRFHVANDDGLVTRYPHIFNSQPLFAIPSIDEVLHISRVETPVRRRPPLRHQFEGPMSIPESFTEQDLLPFRFDETPRPRHKPHCIAVNIYNALEQGYTDPSRREEAILFPEYLARTTYEPMMCQTEPRPQTLADLVDQYQGLHRCNSWDSLSSRNSTANLYTIREEPEPPESNVHVPILHLSKLAMVRRKPVISRKPVNKSRPR</sequence>
<name>A0ABR1KP83_9PEZI</name>
<accession>A0ABR1KP83</accession>
<organism evidence="1 2">
    <name type="scientific">Phyllosticta citriasiana</name>
    <dbReference type="NCBI Taxonomy" id="595635"/>
    <lineage>
        <taxon>Eukaryota</taxon>
        <taxon>Fungi</taxon>
        <taxon>Dikarya</taxon>
        <taxon>Ascomycota</taxon>
        <taxon>Pezizomycotina</taxon>
        <taxon>Dothideomycetes</taxon>
        <taxon>Dothideomycetes incertae sedis</taxon>
        <taxon>Botryosphaeriales</taxon>
        <taxon>Phyllostictaceae</taxon>
        <taxon>Phyllosticta</taxon>
    </lineage>
</organism>
<protein>
    <submittedName>
        <fullName evidence="1">Uncharacterized protein</fullName>
    </submittedName>
</protein>
<evidence type="ECO:0000313" key="2">
    <source>
        <dbReference type="Proteomes" id="UP001363622"/>
    </source>
</evidence>
<proteinExistence type="predicted"/>
<reference evidence="1 2" key="1">
    <citation type="submission" date="2024-04" db="EMBL/GenBank/DDBJ databases">
        <title>Phyllosticta paracitricarpa is synonymous to the EU quarantine fungus P. citricarpa based on phylogenomic analyses.</title>
        <authorList>
            <consortium name="Lawrence Berkeley National Laboratory"/>
            <person name="Van Ingen-Buijs V.A."/>
            <person name="Van Westerhoven A.C."/>
            <person name="Haridas S."/>
            <person name="Skiadas P."/>
            <person name="Martin F."/>
            <person name="Groenewald J.Z."/>
            <person name="Crous P.W."/>
            <person name="Seidl M.F."/>
        </authorList>
    </citation>
    <scope>NUCLEOTIDE SEQUENCE [LARGE SCALE GENOMIC DNA]</scope>
    <source>
        <strain evidence="1 2">CBS 123371</strain>
    </source>
</reference>
<keyword evidence="2" id="KW-1185">Reference proteome</keyword>